<organism evidence="1">
    <name type="scientific">marine sediment metagenome</name>
    <dbReference type="NCBI Taxonomy" id="412755"/>
    <lineage>
        <taxon>unclassified sequences</taxon>
        <taxon>metagenomes</taxon>
        <taxon>ecological metagenomes</taxon>
    </lineage>
</organism>
<dbReference type="AlphaFoldDB" id="A0A0F9HVG1"/>
<evidence type="ECO:0008006" key="2">
    <source>
        <dbReference type="Google" id="ProtNLM"/>
    </source>
</evidence>
<dbReference type="SUPFAM" id="SSF56091">
    <property type="entry name" value="DNA ligase/mRNA capping enzyme, catalytic domain"/>
    <property type="match status" value="1"/>
</dbReference>
<sequence length="51" mass="5586">MVEKISKISSPMLAATLKDVTQLDYSKGYLATQKLDGIRALMVDGKLVSRT</sequence>
<evidence type="ECO:0000313" key="1">
    <source>
        <dbReference type="EMBL" id="KKM07132.1"/>
    </source>
</evidence>
<name>A0A0F9HVG1_9ZZZZ</name>
<reference evidence="1" key="1">
    <citation type="journal article" date="2015" name="Nature">
        <title>Complex archaea that bridge the gap between prokaryotes and eukaryotes.</title>
        <authorList>
            <person name="Spang A."/>
            <person name="Saw J.H."/>
            <person name="Jorgensen S.L."/>
            <person name="Zaremba-Niedzwiedzka K."/>
            <person name="Martijn J."/>
            <person name="Lind A.E."/>
            <person name="van Eijk R."/>
            <person name="Schleper C."/>
            <person name="Guy L."/>
            <person name="Ettema T.J."/>
        </authorList>
    </citation>
    <scope>NUCLEOTIDE SEQUENCE</scope>
</reference>
<comment type="caution">
    <text evidence="1">The sequence shown here is derived from an EMBL/GenBank/DDBJ whole genome shotgun (WGS) entry which is preliminary data.</text>
</comment>
<accession>A0A0F9HVG1</accession>
<gene>
    <name evidence="1" type="ORF">LCGC14_1736910</name>
</gene>
<protein>
    <recommendedName>
        <fullName evidence="2">ATP-dependent DNA ligase family profile domain-containing protein</fullName>
    </recommendedName>
</protein>
<proteinExistence type="predicted"/>
<feature type="non-terminal residue" evidence="1">
    <location>
        <position position="51"/>
    </location>
</feature>
<dbReference type="EMBL" id="LAZR01015837">
    <property type="protein sequence ID" value="KKM07132.1"/>
    <property type="molecule type" value="Genomic_DNA"/>
</dbReference>